<dbReference type="RefSeq" id="WP_377581730.1">
    <property type="nucleotide sequence ID" value="NZ_JBHTKA010000007.1"/>
</dbReference>
<dbReference type="EMBL" id="JBHTKA010000007">
    <property type="protein sequence ID" value="MFD1001636.1"/>
    <property type="molecule type" value="Genomic_DNA"/>
</dbReference>
<dbReference type="Proteomes" id="UP001597112">
    <property type="component" value="Unassembled WGS sequence"/>
</dbReference>
<keyword evidence="4" id="KW-1185">Reference proteome</keyword>
<evidence type="ECO:0000313" key="4">
    <source>
        <dbReference type="Proteomes" id="UP001597112"/>
    </source>
</evidence>
<accession>A0ABW3K834</accession>
<dbReference type="SUPFAM" id="SSF55797">
    <property type="entry name" value="PR-1-like"/>
    <property type="match status" value="1"/>
</dbReference>
<dbReference type="PROSITE" id="PS51257">
    <property type="entry name" value="PROKAR_LIPOPROTEIN"/>
    <property type="match status" value="1"/>
</dbReference>
<dbReference type="Gene3D" id="3.40.33.10">
    <property type="entry name" value="CAP"/>
    <property type="match status" value="1"/>
</dbReference>
<sequence length="155" mass="16822">MKYTILICLLLGAAACASDDLSPDIKRAMLDRVNSIRAAGCTCGTVVYPPVQPLTTINIPLSEAAFAHAQDMYLHNYFSHVSPQGISPEERVTTAGYEGNFLAETIAAGCTTVNEAVNAWLQSPSHCEALMKREANEMGVAQVKSYWTLELGQKR</sequence>
<organism evidence="3 4">
    <name type="scientific">Ohtaekwangia kribbensis</name>
    <dbReference type="NCBI Taxonomy" id="688913"/>
    <lineage>
        <taxon>Bacteria</taxon>
        <taxon>Pseudomonadati</taxon>
        <taxon>Bacteroidota</taxon>
        <taxon>Cytophagia</taxon>
        <taxon>Cytophagales</taxon>
        <taxon>Fulvivirgaceae</taxon>
        <taxon>Ohtaekwangia</taxon>
    </lineage>
</organism>
<proteinExistence type="predicted"/>
<dbReference type="InterPro" id="IPR035940">
    <property type="entry name" value="CAP_sf"/>
</dbReference>
<comment type="caution">
    <text evidence="3">The sequence shown here is derived from an EMBL/GenBank/DDBJ whole genome shotgun (WGS) entry which is preliminary data.</text>
</comment>
<feature type="domain" description="SCP" evidence="2">
    <location>
        <begin position="31"/>
        <end position="145"/>
    </location>
</feature>
<dbReference type="Pfam" id="PF00188">
    <property type="entry name" value="CAP"/>
    <property type="match status" value="1"/>
</dbReference>
<evidence type="ECO:0000313" key="3">
    <source>
        <dbReference type="EMBL" id="MFD1001636.1"/>
    </source>
</evidence>
<evidence type="ECO:0000259" key="2">
    <source>
        <dbReference type="Pfam" id="PF00188"/>
    </source>
</evidence>
<keyword evidence="1" id="KW-0732">Signal</keyword>
<name>A0ABW3K834_9BACT</name>
<protein>
    <submittedName>
        <fullName evidence="3">CAP domain-containing protein</fullName>
    </submittedName>
</protein>
<reference evidence="4" key="1">
    <citation type="journal article" date="2019" name="Int. J. Syst. Evol. Microbiol.">
        <title>The Global Catalogue of Microorganisms (GCM) 10K type strain sequencing project: providing services to taxonomists for standard genome sequencing and annotation.</title>
        <authorList>
            <consortium name="The Broad Institute Genomics Platform"/>
            <consortium name="The Broad Institute Genome Sequencing Center for Infectious Disease"/>
            <person name="Wu L."/>
            <person name="Ma J."/>
        </authorList>
    </citation>
    <scope>NUCLEOTIDE SEQUENCE [LARGE SCALE GENOMIC DNA]</scope>
    <source>
        <strain evidence="4">CCUG 58938</strain>
    </source>
</reference>
<dbReference type="CDD" id="cd05379">
    <property type="entry name" value="CAP_bacterial"/>
    <property type="match status" value="1"/>
</dbReference>
<dbReference type="PANTHER" id="PTHR31157:SF1">
    <property type="entry name" value="SCP DOMAIN-CONTAINING PROTEIN"/>
    <property type="match status" value="1"/>
</dbReference>
<dbReference type="InterPro" id="IPR014044">
    <property type="entry name" value="CAP_dom"/>
</dbReference>
<feature type="chain" id="PRO_5047462308" evidence="1">
    <location>
        <begin position="18"/>
        <end position="155"/>
    </location>
</feature>
<evidence type="ECO:0000256" key="1">
    <source>
        <dbReference type="SAM" id="SignalP"/>
    </source>
</evidence>
<feature type="signal peptide" evidence="1">
    <location>
        <begin position="1"/>
        <end position="17"/>
    </location>
</feature>
<gene>
    <name evidence="3" type="ORF">ACFQ21_20060</name>
</gene>
<dbReference type="PANTHER" id="PTHR31157">
    <property type="entry name" value="SCP DOMAIN-CONTAINING PROTEIN"/>
    <property type="match status" value="1"/>
</dbReference>